<organism evidence="1">
    <name type="scientific">marine sediment metagenome</name>
    <dbReference type="NCBI Taxonomy" id="412755"/>
    <lineage>
        <taxon>unclassified sequences</taxon>
        <taxon>metagenomes</taxon>
        <taxon>ecological metagenomes</taxon>
    </lineage>
</organism>
<evidence type="ECO:0008006" key="2">
    <source>
        <dbReference type="Google" id="ProtNLM"/>
    </source>
</evidence>
<dbReference type="SUPFAM" id="SSF50494">
    <property type="entry name" value="Trypsin-like serine proteases"/>
    <property type="match status" value="1"/>
</dbReference>
<dbReference type="PRINTS" id="PR00834">
    <property type="entry name" value="PROTEASES2C"/>
</dbReference>
<name>A0A0F9G6D7_9ZZZZ</name>
<dbReference type="Gene3D" id="2.40.10.120">
    <property type="match status" value="1"/>
</dbReference>
<evidence type="ECO:0000313" key="1">
    <source>
        <dbReference type="EMBL" id="KKL65115.1"/>
    </source>
</evidence>
<dbReference type="PANTHER" id="PTHR43019">
    <property type="entry name" value="SERINE ENDOPROTEASE DEGS"/>
    <property type="match status" value="1"/>
</dbReference>
<dbReference type="InterPro" id="IPR001940">
    <property type="entry name" value="Peptidase_S1C"/>
</dbReference>
<reference evidence="1" key="1">
    <citation type="journal article" date="2015" name="Nature">
        <title>Complex archaea that bridge the gap between prokaryotes and eukaryotes.</title>
        <authorList>
            <person name="Spang A."/>
            <person name="Saw J.H."/>
            <person name="Jorgensen S.L."/>
            <person name="Zaremba-Niedzwiedzka K."/>
            <person name="Martijn J."/>
            <person name="Lind A.E."/>
            <person name="van Eijk R."/>
            <person name="Schleper C."/>
            <person name="Guy L."/>
            <person name="Ettema T.J."/>
        </authorList>
    </citation>
    <scope>NUCLEOTIDE SEQUENCE</scope>
</reference>
<accession>A0A0F9G6D7</accession>
<comment type="caution">
    <text evidence="1">The sequence shown here is derived from an EMBL/GenBank/DDBJ whole genome shotgun (WGS) entry which is preliminary data.</text>
</comment>
<protein>
    <recommendedName>
        <fullName evidence="2">Serine protease</fullName>
    </recommendedName>
</protein>
<dbReference type="GO" id="GO:0006508">
    <property type="term" value="P:proteolysis"/>
    <property type="evidence" value="ECO:0007669"/>
    <property type="project" value="InterPro"/>
</dbReference>
<proteinExistence type="predicted"/>
<dbReference type="EMBL" id="LAZR01027636">
    <property type="protein sequence ID" value="KKL65115.1"/>
    <property type="molecule type" value="Genomic_DNA"/>
</dbReference>
<dbReference type="PANTHER" id="PTHR43019:SF23">
    <property type="entry name" value="PROTEASE DO-LIKE 5, CHLOROPLASTIC"/>
    <property type="match status" value="1"/>
</dbReference>
<gene>
    <name evidence="1" type="ORF">LCGC14_2158220</name>
</gene>
<dbReference type="InterPro" id="IPR009003">
    <property type="entry name" value="Peptidase_S1_PA"/>
</dbReference>
<dbReference type="Pfam" id="PF13365">
    <property type="entry name" value="Trypsin_2"/>
    <property type="match status" value="1"/>
</dbReference>
<sequence>ETYTTIELRDGTVLRSNDFYIDEKEDIGFIFVDANELGIAKISVVPPSIGEPIYLVGAPSNRFFAFTLTKGIVSHPDRDFPDMGWENLLQVDADGGPGSSGGPLYNSDGELIGIYVGHCRGGGIGISLCEDAKSILEAYERAKECRLPQKELKSLPR</sequence>
<dbReference type="AlphaFoldDB" id="A0A0F9G6D7"/>
<dbReference type="GO" id="GO:0004252">
    <property type="term" value="F:serine-type endopeptidase activity"/>
    <property type="evidence" value="ECO:0007669"/>
    <property type="project" value="InterPro"/>
</dbReference>
<feature type="non-terminal residue" evidence="1">
    <location>
        <position position="1"/>
    </location>
</feature>